<dbReference type="Proteomes" id="UP000557899">
    <property type="component" value="Unassembled WGS sequence"/>
</dbReference>
<feature type="transmembrane region" description="Helical" evidence="3">
    <location>
        <begin position="12"/>
        <end position="31"/>
    </location>
</feature>
<evidence type="ECO:0000256" key="2">
    <source>
        <dbReference type="SAM" id="MobiDB-lite"/>
    </source>
</evidence>
<protein>
    <recommendedName>
        <fullName evidence="4">DUF6779 domain-containing protein</fullName>
    </recommendedName>
</protein>
<feature type="transmembrane region" description="Helical" evidence="3">
    <location>
        <begin position="37"/>
        <end position="57"/>
    </location>
</feature>
<gene>
    <name evidence="5" type="ORF">GX859_07540</name>
</gene>
<evidence type="ECO:0000259" key="4">
    <source>
        <dbReference type="Pfam" id="PF20570"/>
    </source>
</evidence>
<dbReference type="Pfam" id="PF20570">
    <property type="entry name" value="DUF6779"/>
    <property type="match status" value="1"/>
</dbReference>
<name>A0A7X6SVG0_9CORY</name>
<evidence type="ECO:0000256" key="1">
    <source>
        <dbReference type="SAM" id="Coils"/>
    </source>
</evidence>
<accession>A0A7X6SVG0</accession>
<evidence type="ECO:0000256" key="3">
    <source>
        <dbReference type="SAM" id="Phobius"/>
    </source>
</evidence>
<feature type="domain" description="DUF6779" evidence="4">
    <location>
        <begin position="38"/>
        <end position="146"/>
    </location>
</feature>
<organism evidence="5 6">
    <name type="scientific">Corynebacterium humireducens</name>
    <dbReference type="NCBI Taxonomy" id="1223514"/>
    <lineage>
        <taxon>Bacteria</taxon>
        <taxon>Bacillati</taxon>
        <taxon>Actinomycetota</taxon>
        <taxon>Actinomycetes</taxon>
        <taxon>Mycobacteriales</taxon>
        <taxon>Corynebacteriaceae</taxon>
        <taxon>Corynebacterium</taxon>
    </lineage>
</organism>
<comment type="caution">
    <text evidence="5">The sequence shown here is derived from an EMBL/GenBank/DDBJ whole genome shotgun (WGS) entry which is preliminary data.</text>
</comment>
<dbReference type="EMBL" id="JAAZHI010000152">
    <property type="protein sequence ID" value="NLA56134.1"/>
    <property type="molecule type" value="Genomic_DNA"/>
</dbReference>
<reference evidence="5 6" key="1">
    <citation type="journal article" date="2020" name="Biotechnol. Biofuels">
        <title>New insights from the biogas microbiome by comprehensive genome-resolved metagenomics of nearly 1600 species originating from multiple anaerobic digesters.</title>
        <authorList>
            <person name="Campanaro S."/>
            <person name="Treu L."/>
            <person name="Rodriguez-R L.M."/>
            <person name="Kovalovszki A."/>
            <person name="Ziels R.M."/>
            <person name="Maus I."/>
            <person name="Zhu X."/>
            <person name="Kougias P.G."/>
            <person name="Basile A."/>
            <person name="Luo G."/>
            <person name="Schluter A."/>
            <person name="Konstantinidis K.T."/>
            <person name="Angelidaki I."/>
        </authorList>
    </citation>
    <scope>NUCLEOTIDE SEQUENCE [LARGE SCALE GENOMIC DNA]</scope>
    <source>
        <strain evidence="5">AS15tlH2ME_198</strain>
    </source>
</reference>
<evidence type="ECO:0000313" key="5">
    <source>
        <dbReference type="EMBL" id="NLA56134.1"/>
    </source>
</evidence>
<feature type="compositionally biased region" description="Basic and acidic residues" evidence="2">
    <location>
        <begin position="264"/>
        <end position="297"/>
    </location>
</feature>
<proteinExistence type="predicted"/>
<keyword evidence="3" id="KW-0812">Transmembrane</keyword>
<keyword evidence="3" id="KW-0472">Membrane</keyword>
<feature type="coiled-coil region" evidence="1">
    <location>
        <begin position="82"/>
        <end position="131"/>
    </location>
</feature>
<keyword evidence="1" id="KW-0175">Coiled coil</keyword>
<feature type="region of interest" description="Disordered" evidence="2">
    <location>
        <begin position="208"/>
        <end position="302"/>
    </location>
</feature>
<dbReference type="InterPro" id="IPR046706">
    <property type="entry name" value="DUF6779"/>
</dbReference>
<sequence length="318" mass="35372">MTEEQGGADRSQVMLVVLIVLAFIASVVMLFTDSDGALKLALLASLWAAIIGFFLVFRYRREAESARRELSHHGELHDVEVARAAAEREARAEARALELRDQQHSRDTEVLQEIQRELAGIRAQLETLAGREFEYEPAALRAEARRIMELENMTFEHAQADEPELPLNLPRLGAFSGAPSADAVAGRLGQQPTRPQANPLTEIIRERQAAEAAQKKAEKAEKAEAPVKPAKEDKKAEKKAAREDLAETRVFDTGSFQAVSWDEGGDRHVREEPAEAVVEKETEAAEPRRGRRRRDEQSGALSVAELLARARARENQES</sequence>
<dbReference type="AlphaFoldDB" id="A0A7X6SVG0"/>
<keyword evidence="3" id="KW-1133">Transmembrane helix</keyword>
<evidence type="ECO:0000313" key="6">
    <source>
        <dbReference type="Proteomes" id="UP000557899"/>
    </source>
</evidence>
<feature type="compositionally biased region" description="Basic and acidic residues" evidence="2">
    <location>
        <begin position="208"/>
        <end position="250"/>
    </location>
</feature>